<sequence>MKWGLLPSRDSAPRINCRDDSLCQKGGVWESFKARKRCVVVAQGFYEWLRVAPREKVPHYVKRRDGRLLCLAGLWDCVEDKDSSRKIYSYTIITTSSNSQLSFLHDRMPVILDASAIHTWLDPALHTWSSQLESLLRPYPDPNALDIYPVSKDVGKVGNESPTFIIPVNSRENKANIANFFDNARRDTKVDEKSTKHLESNPRLFEDPPKPNSIDVATREENDSKSLKQASQSSQATLQSKNIPSFKRKTPPTTQTSPPKKIKPPPSPAKTKAKGSQKITSFFSPKS</sequence>
<evidence type="ECO:0000256" key="2">
    <source>
        <dbReference type="ARBA" id="ARBA00022670"/>
    </source>
</evidence>
<dbReference type="SUPFAM" id="SSF143081">
    <property type="entry name" value="BB1717-like"/>
    <property type="match status" value="1"/>
</dbReference>
<dbReference type="PANTHER" id="PTHR13604">
    <property type="entry name" value="DC12-RELATED"/>
    <property type="match status" value="1"/>
</dbReference>
<dbReference type="GO" id="GO:0008233">
    <property type="term" value="F:peptidase activity"/>
    <property type="evidence" value="ECO:0007669"/>
    <property type="project" value="UniProtKB-KW"/>
</dbReference>
<dbReference type="OrthoDB" id="2111841at2759"/>
<dbReference type="GO" id="GO:0006508">
    <property type="term" value="P:proteolysis"/>
    <property type="evidence" value="ECO:0007669"/>
    <property type="project" value="UniProtKB-KW"/>
</dbReference>
<protein>
    <recommendedName>
        <fullName evidence="11">DUF159 domain protein</fullName>
    </recommendedName>
</protein>
<dbReference type="PANTHER" id="PTHR13604:SF0">
    <property type="entry name" value="ABASIC SITE PROCESSING PROTEIN HMCES"/>
    <property type="match status" value="1"/>
</dbReference>
<feature type="compositionally biased region" description="Polar residues" evidence="8">
    <location>
        <begin position="277"/>
        <end position="287"/>
    </location>
</feature>
<evidence type="ECO:0000256" key="1">
    <source>
        <dbReference type="ARBA" id="ARBA00008136"/>
    </source>
</evidence>
<dbReference type="GO" id="GO:0106300">
    <property type="term" value="P:protein-DNA covalent cross-linking repair"/>
    <property type="evidence" value="ECO:0007669"/>
    <property type="project" value="InterPro"/>
</dbReference>
<keyword evidence="7" id="KW-0456">Lyase</keyword>
<dbReference type="EMBL" id="NJEU01000386">
    <property type="protein sequence ID" value="PHH75186.1"/>
    <property type="molecule type" value="Genomic_DNA"/>
</dbReference>
<evidence type="ECO:0000256" key="8">
    <source>
        <dbReference type="SAM" id="MobiDB-lite"/>
    </source>
</evidence>
<keyword evidence="10" id="KW-1185">Reference proteome</keyword>
<evidence type="ECO:0008006" key="11">
    <source>
        <dbReference type="Google" id="ProtNLM"/>
    </source>
</evidence>
<feature type="compositionally biased region" description="Basic and acidic residues" evidence="8">
    <location>
        <begin position="188"/>
        <end position="209"/>
    </location>
</feature>
<keyword evidence="2" id="KW-0645">Protease</keyword>
<dbReference type="InterPro" id="IPR036590">
    <property type="entry name" value="SRAP-like"/>
</dbReference>
<dbReference type="InterPro" id="IPR003738">
    <property type="entry name" value="SRAP"/>
</dbReference>
<dbReference type="AlphaFoldDB" id="A0A2C5Z598"/>
<dbReference type="Pfam" id="PF02586">
    <property type="entry name" value="SRAP"/>
    <property type="match status" value="1"/>
</dbReference>
<keyword evidence="5" id="KW-0190">Covalent protein-DNA linkage</keyword>
<dbReference type="Proteomes" id="UP000224854">
    <property type="component" value="Unassembled WGS sequence"/>
</dbReference>
<evidence type="ECO:0000256" key="5">
    <source>
        <dbReference type="ARBA" id="ARBA00023124"/>
    </source>
</evidence>
<dbReference type="Gene3D" id="3.90.1680.10">
    <property type="entry name" value="SOS response associated peptidase-like"/>
    <property type="match status" value="1"/>
</dbReference>
<comment type="similarity">
    <text evidence="1">Belongs to the SOS response-associated peptidase family.</text>
</comment>
<evidence type="ECO:0000256" key="3">
    <source>
        <dbReference type="ARBA" id="ARBA00022763"/>
    </source>
</evidence>
<evidence type="ECO:0000313" key="10">
    <source>
        <dbReference type="Proteomes" id="UP000224854"/>
    </source>
</evidence>
<feature type="compositionally biased region" description="Basic and acidic residues" evidence="8">
    <location>
        <begin position="217"/>
        <end position="226"/>
    </location>
</feature>
<gene>
    <name evidence="9" type="ORF">CDD82_4550</name>
</gene>
<keyword evidence="3" id="KW-0227">DNA damage</keyword>
<name>A0A2C5Z598_9HYPO</name>
<keyword evidence="6" id="KW-0238">DNA-binding</keyword>
<comment type="caution">
    <text evidence="9">The sequence shown here is derived from an EMBL/GenBank/DDBJ whole genome shotgun (WGS) entry which is preliminary data.</text>
</comment>
<organism evidence="9 10">
    <name type="scientific">Ophiocordyceps australis</name>
    <dbReference type="NCBI Taxonomy" id="1399860"/>
    <lineage>
        <taxon>Eukaryota</taxon>
        <taxon>Fungi</taxon>
        <taxon>Dikarya</taxon>
        <taxon>Ascomycota</taxon>
        <taxon>Pezizomycotina</taxon>
        <taxon>Sordariomycetes</taxon>
        <taxon>Hypocreomycetidae</taxon>
        <taxon>Hypocreales</taxon>
        <taxon>Ophiocordycipitaceae</taxon>
        <taxon>Ophiocordyceps</taxon>
    </lineage>
</organism>
<accession>A0A2C5Z598</accession>
<dbReference type="GO" id="GO:0016829">
    <property type="term" value="F:lyase activity"/>
    <property type="evidence" value="ECO:0007669"/>
    <property type="project" value="UniProtKB-KW"/>
</dbReference>
<evidence type="ECO:0000256" key="6">
    <source>
        <dbReference type="ARBA" id="ARBA00023125"/>
    </source>
</evidence>
<reference evidence="9 10" key="1">
    <citation type="submission" date="2017-06" db="EMBL/GenBank/DDBJ databases">
        <title>Ant-infecting Ophiocordyceps genomes reveal a high diversity of potential behavioral manipulation genes and a possible major role for enterotoxins.</title>
        <authorList>
            <person name="De Bekker C."/>
            <person name="Evans H.C."/>
            <person name="Brachmann A."/>
            <person name="Hughes D.P."/>
        </authorList>
    </citation>
    <scope>NUCLEOTIDE SEQUENCE [LARGE SCALE GENOMIC DNA]</scope>
    <source>
        <strain evidence="9 10">1348a</strain>
    </source>
</reference>
<evidence type="ECO:0000313" key="9">
    <source>
        <dbReference type="EMBL" id="PHH75186.1"/>
    </source>
</evidence>
<dbReference type="GO" id="GO:0003697">
    <property type="term" value="F:single-stranded DNA binding"/>
    <property type="evidence" value="ECO:0007669"/>
    <property type="project" value="InterPro"/>
</dbReference>
<evidence type="ECO:0000256" key="4">
    <source>
        <dbReference type="ARBA" id="ARBA00022801"/>
    </source>
</evidence>
<feature type="compositionally biased region" description="Low complexity" evidence="8">
    <location>
        <begin position="227"/>
        <end position="241"/>
    </location>
</feature>
<evidence type="ECO:0000256" key="7">
    <source>
        <dbReference type="ARBA" id="ARBA00023239"/>
    </source>
</evidence>
<proteinExistence type="inferred from homology"/>
<keyword evidence="4" id="KW-0378">Hydrolase</keyword>
<feature type="region of interest" description="Disordered" evidence="8">
    <location>
        <begin position="188"/>
        <end position="287"/>
    </location>
</feature>